<organism evidence="1 2">
    <name type="scientific">Thermothielavioides terrestris</name>
    <dbReference type="NCBI Taxonomy" id="2587410"/>
    <lineage>
        <taxon>Eukaryota</taxon>
        <taxon>Fungi</taxon>
        <taxon>Dikarya</taxon>
        <taxon>Ascomycota</taxon>
        <taxon>Pezizomycotina</taxon>
        <taxon>Sordariomycetes</taxon>
        <taxon>Sordariomycetidae</taxon>
        <taxon>Sordariales</taxon>
        <taxon>Chaetomiaceae</taxon>
        <taxon>Thermothielavioides</taxon>
    </lineage>
</organism>
<gene>
    <name evidence="1" type="ORF">TT172_LOCUS4674</name>
</gene>
<protein>
    <submittedName>
        <fullName evidence="1">B7f1d4ad-8677-4f5f-96a1-3a9ec6c9c72d</fullName>
    </submittedName>
</protein>
<evidence type="ECO:0000313" key="1">
    <source>
        <dbReference type="EMBL" id="SPQ22255.1"/>
    </source>
</evidence>
<accession>A0A446BID4</accession>
<reference evidence="1 2" key="1">
    <citation type="submission" date="2018-04" db="EMBL/GenBank/DDBJ databases">
        <authorList>
            <person name="Huttner S."/>
            <person name="Dainat J."/>
        </authorList>
    </citation>
    <scope>NUCLEOTIDE SEQUENCE [LARGE SCALE GENOMIC DNA]</scope>
</reference>
<evidence type="ECO:0000313" key="2">
    <source>
        <dbReference type="Proteomes" id="UP000289323"/>
    </source>
</evidence>
<proteinExistence type="predicted"/>
<dbReference type="Proteomes" id="UP000289323">
    <property type="component" value="Unassembled WGS sequence"/>
</dbReference>
<name>A0A446BID4_9PEZI</name>
<dbReference type="EMBL" id="OUUZ01000008">
    <property type="protein sequence ID" value="SPQ22255.1"/>
    <property type="molecule type" value="Genomic_DNA"/>
</dbReference>
<sequence length="12" mass="1334">MAVTILRSEEQG</sequence>